<sequence>MVNITSLADFKRFLALPSATLEVLCNDVVAARGITAETRPDLFAPRTVKKIQTNAVCFSNNVWLYFKKASTYRFEGDRVIVDTAQDGSFSKIIEYKLSLSDSVASAA</sequence>
<dbReference type="AlphaFoldDB" id="A0A5N7MPG1"/>
<evidence type="ECO:0000313" key="1">
    <source>
        <dbReference type="EMBL" id="MPR28339.1"/>
    </source>
</evidence>
<evidence type="ECO:0000313" key="2">
    <source>
        <dbReference type="Proteomes" id="UP000403266"/>
    </source>
</evidence>
<keyword evidence="2" id="KW-1185">Reference proteome</keyword>
<accession>A0A5N7MPG1</accession>
<protein>
    <submittedName>
        <fullName evidence="1">Uncharacterized protein</fullName>
    </submittedName>
</protein>
<dbReference type="Proteomes" id="UP000403266">
    <property type="component" value="Unassembled WGS sequence"/>
</dbReference>
<name>A0A5N7MPG1_9HYPH</name>
<dbReference type="RefSeq" id="WP_152714634.1">
    <property type="nucleotide sequence ID" value="NZ_VOSJ01000139.1"/>
</dbReference>
<organism evidence="1 2">
    <name type="scientific">Microvirga tunisiensis</name>
    <dbReference type="NCBI Taxonomy" id="2108360"/>
    <lineage>
        <taxon>Bacteria</taxon>
        <taxon>Pseudomonadati</taxon>
        <taxon>Pseudomonadota</taxon>
        <taxon>Alphaproteobacteria</taxon>
        <taxon>Hyphomicrobiales</taxon>
        <taxon>Methylobacteriaceae</taxon>
        <taxon>Microvirga</taxon>
    </lineage>
</organism>
<comment type="caution">
    <text evidence="1">The sequence shown here is derived from an EMBL/GenBank/DDBJ whole genome shotgun (WGS) entry which is preliminary data.</text>
</comment>
<dbReference type="EMBL" id="VOSK01000139">
    <property type="protein sequence ID" value="MPR28339.1"/>
    <property type="molecule type" value="Genomic_DNA"/>
</dbReference>
<dbReference type="OrthoDB" id="7992764at2"/>
<gene>
    <name evidence="1" type="ORF">FS320_25110</name>
</gene>
<reference evidence="1 2" key="1">
    <citation type="journal article" date="2019" name="Syst. Appl. Microbiol.">
        <title>Microvirga tunisiensis sp. nov., a root nodule symbiotic bacterium isolated from Lupinus micranthus and L. luteus grown in Northern Tunisia.</title>
        <authorList>
            <person name="Msaddak A."/>
            <person name="Rejili M."/>
            <person name="Duran D."/>
            <person name="Mars M."/>
            <person name="Palacios J.M."/>
            <person name="Ruiz-Argueso T."/>
            <person name="Rey L."/>
            <person name="Imperial J."/>
        </authorList>
    </citation>
    <scope>NUCLEOTIDE SEQUENCE [LARGE SCALE GENOMIC DNA]</scope>
    <source>
        <strain evidence="1 2">Lmie10</strain>
    </source>
</reference>
<proteinExistence type="predicted"/>